<proteinExistence type="inferred from homology"/>
<dbReference type="GO" id="GO:0008270">
    <property type="term" value="F:zinc ion binding"/>
    <property type="evidence" value="ECO:0007669"/>
    <property type="project" value="InterPro"/>
</dbReference>
<evidence type="ECO:0000313" key="12">
    <source>
        <dbReference type="Proteomes" id="UP000199437"/>
    </source>
</evidence>
<dbReference type="PANTHER" id="PTHR11705">
    <property type="entry name" value="PROTEASE FAMILY M14 CARBOXYPEPTIDASE A,B"/>
    <property type="match status" value="1"/>
</dbReference>
<keyword evidence="4" id="KW-0378">Hydrolase</keyword>
<dbReference type="PRINTS" id="PR00765">
    <property type="entry name" value="CRBOXYPTASEA"/>
</dbReference>
<evidence type="ECO:0000256" key="6">
    <source>
        <dbReference type="ARBA" id="ARBA00023049"/>
    </source>
</evidence>
<dbReference type="GO" id="GO:0004181">
    <property type="term" value="F:metallocarboxypeptidase activity"/>
    <property type="evidence" value="ECO:0007669"/>
    <property type="project" value="InterPro"/>
</dbReference>
<evidence type="ECO:0000256" key="2">
    <source>
        <dbReference type="ARBA" id="ARBA00005988"/>
    </source>
</evidence>
<keyword evidence="3" id="KW-0645">Protease</keyword>
<evidence type="ECO:0000256" key="3">
    <source>
        <dbReference type="ARBA" id="ARBA00022670"/>
    </source>
</evidence>
<comment type="similarity">
    <text evidence="2 7">Belongs to the peptidase M14 family.</text>
</comment>
<keyword evidence="5" id="KW-0862">Zinc</keyword>
<dbReference type="GO" id="GO:0005615">
    <property type="term" value="C:extracellular space"/>
    <property type="evidence" value="ECO:0007669"/>
    <property type="project" value="TreeGrafter"/>
</dbReference>
<protein>
    <submittedName>
        <fullName evidence="11">Zinc carboxypeptidase</fullName>
    </submittedName>
</protein>
<name>A0A1I0R4M8_9BACT</name>
<dbReference type="InterPro" id="IPR000834">
    <property type="entry name" value="Peptidase_M14"/>
</dbReference>
<reference evidence="12" key="1">
    <citation type="submission" date="2016-10" db="EMBL/GenBank/DDBJ databases">
        <authorList>
            <person name="Varghese N."/>
            <person name="Submissions S."/>
        </authorList>
    </citation>
    <scope>NUCLEOTIDE SEQUENCE [LARGE SCALE GENOMIC DNA]</scope>
    <source>
        <strain evidence="12">CGMCC 1.12402</strain>
    </source>
</reference>
<dbReference type="STRING" id="1267423.SAMN05216290_3059"/>
<evidence type="ECO:0000256" key="1">
    <source>
        <dbReference type="ARBA" id="ARBA00001947"/>
    </source>
</evidence>
<evidence type="ECO:0000259" key="10">
    <source>
        <dbReference type="PROSITE" id="PS52035"/>
    </source>
</evidence>
<keyword evidence="12" id="KW-1185">Reference proteome</keyword>
<dbReference type="EMBL" id="FOIR01000003">
    <property type="protein sequence ID" value="SEW35507.1"/>
    <property type="molecule type" value="Genomic_DNA"/>
</dbReference>
<dbReference type="Proteomes" id="UP000199437">
    <property type="component" value="Unassembled WGS sequence"/>
</dbReference>
<dbReference type="OrthoDB" id="5294005at2"/>
<dbReference type="RefSeq" id="WP_090259494.1">
    <property type="nucleotide sequence ID" value="NZ_FOIR01000003.1"/>
</dbReference>
<keyword evidence="9" id="KW-0732">Signal</keyword>
<evidence type="ECO:0000256" key="8">
    <source>
        <dbReference type="SAM" id="MobiDB-lite"/>
    </source>
</evidence>
<keyword evidence="11" id="KW-0121">Carboxypeptidase</keyword>
<feature type="signal peptide" evidence="9">
    <location>
        <begin position="1"/>
        <end position="23"/>
    </location>
</feature>
<gene>
    <name evidence="11" type="ORF">SAMN05216290_3059</name>
</gene>
<dbReference type="AlphaFoldDB" id="A0A1I0R4M8"/>
<evidence type="ECO:0000256" key="9">
    <source>
        <dbReference type="SAM" id="SignalP"/>
    </source>
</evidence>
<dbReference type="GO" id="GO:0006508">
    <property type="term" value="P:proteolysis"/>
    <property type="evidence" value="ECO:0007669"/>
    <property type="project" value="UniProtKB-KW"/>
</dbReference>
<evidence type="ECO:0000256" key="4">
    <source>
        <dbReference type="ARBA" id="ARBA00022801"/>
    </source>
</evidence>
<dbReference type="SMART" id="SM00631">
    <property type="entry name" value="Zn_pept"/>
    <property type="match status" value="1"/>
</dbReference>
<dbReference type="Pfam" id="PF00246">
    <property type="entry name" value="Peptidase_M14"/>
    <property type="match status" value="2"/>
</dbReference>
<organism evidence="11 12">
    <name type="scientific">Roseivirga pacifica</name>
    <dbReference type="NCBI Taxonomy" id="1267423"/>
    <lineage>
        <taxon>Bacteria</taxon>
        <taxon>Pseudomonadati</taxon>
        <taxon>Bacteroidota</taxon>
        <taxon>Cytophagia</taxon>
        <taxon>Cytophagales</taxon>
        <taxon>Roseivirgaceae</taxon>
        <taxon>Roseivirga</taxon>
    </lineage>
</organism>
<evidence type="ECO:0000256" key="5">
    <source>
        <dbReference type="ARBA" id="ARBA00022833"/>
    </source>
</evidence>
<dbReference type="GeneID" id="99987739"/>
<keyword evidence="6" id="KW-0482">Metalloprotease</keyword>
<dbReference type="Gene3D" id="3.40.630.10">
    <property type="entry name" value="Zn peptidases"/>
    <property type="match status" value="1"/>
</dbReference>
<feature type="active site" description="Proton donor/acceptor" evidence="7">
    <location>
        <position position="382"/>
    </location>
</feature>
<evidence type="ECO:0000313" key="11">
    <source>
        <dbReference type="EMBL" id="SEW35507.1"/>
    </source>
</evidence>
<feature type="chain" id="PRO_5011571735" evidence="9">
    <location>
        <begin position="24"/>
        <end position="582"/>
    </location>
</feature>
<dbReference type="PANTHER" id="PTHR11705:SF143">
    <property type="entry name" value="SLL0236 PROTEIN"/>
    <property type="match status" value="1"/>
</dbReference>
<dbReference type="CDD" id="cd06905">
    <property type="entry name" value="M14-like"/>
    <property type="match status" value="1"/>
</dbReference>
<evidence type="ECO:0000256" key="7">
    <source>
        <dbReference type="PROSITE-ProRule" id="PRU01379"/>
    </source>
</evidence>
<dbReference type="SUPFAM" id="SSF53187">
    <property type="entry name" value="Zn-dependent exopeptidases"/>
    <property type="match status" value="1"/>
</dbReference>
<dbReference type="PROSITE" id="PS52035">
    <property type="entry name" value="PEPTIDASE_M14"/>
    <property type="match status" value="1"/>
</dbReference>
<comment type="cofactor">
    <cofactor evidence="1">
        <name>Zn(2+)</name>
        <dbReference type="ChEBI" id="CHEBI:29105"/>
    </cofactor>
</comment>
<accession>A0A1I0R4M8</accession>
<sequence>MKRIIQKLTVAACFVATAFTVQAQNADEVFRAAGSPHNPKVQISFNRYYTAEGLAALGKKIADAYPNLVKRVSIGKSYEGRDMWMLQITNFEKGDPDRKPGFYVDGNIHSNEIQGGEISIYTAWYLTENYGDIDFVTEMLDNRIFYIVPTINPDARNNYMQEPNTGSSPRAGMIAMDDDQDGLFDEDLPDDIDGNGSITQMRRKSPTGNMIVDPQDPRKMIAIGVDDNVPADVVRYEFLGQEGIDNDGDGQVNEDPHGYYDPNRDWAWKWQPDYIQRGAYKYPFSVPENRAVADFVLAHPNIAGGQSFHNSGGMILRGPGAEEDLSTYNRADIRIYDAIGEKGEKILPGYRYLTVYKDLYSVFGGELDWFYGSRGIYTFTNEIFTSFAYYKNNEGGRRGGNLSYDVDSELLMGDAFEPWKTFNHPTYGEIEVGGFKKNFGRATPGFMLEEECHRNMAFTLYHAYHMPNLSISNVEEKDLGGGLKEITATISNDRLMPTHASQDLKYKIERPDYISIAGVDVQAGMIVEDADFGVTTEQKVNPAKLEVANIPGDGFVKVRWIVSGKGKYTITVDSAKGGLVTK</sequence>
<feature type="region of interest" description="Disordered" evidence="8">
    <location>
        <begin position="195"/>
        <end position="214"/>
    </location>
</feature>
<feature type="domain" description="Peptidase M14" evidence="10">
    <location>
        <begin position="47"/>
        <end position="466"/>
    </location>
</feature>